<dbReference type="AlphaFoldDB" id="A0A6N2XA14"/>
<gene>
    <name evidence="3" type="ORF">BILFYP9_04453</name>
</gene>
<reference evidence="3" key="1">
    <citation type="submission" date="2019-11" db="EMBL/GenBank/DDBJ databases">
        <authorList>
            <person name="Feng L."/>
        </authorList>
    </citation>
    <scope>NUCLEOTIDE SEQUENCE</scope>
    <source>
        <strain evidence="3">BintestinalisLFYP9</strain>
    </source>
</reference>
<keyword evidence="1" id="KW-0732">Signal</keyword>
<dbReference type="InterPro" id="IPR032339">
    <property type="entry name" value="DUF4859"/>
</dbReference>
<dbReference type="Pfam" id="PF16151">
    <property type="entry name" value="DUF4859"/>
    <property type="match status" value="1"/>
</dbReference>
<feature type="signal peptide" evidence="1">
    <location>
        <begin position="1"/>
        <end position="22"/>
    </location>
</feature>
<feature type="chain" id="PRO_5027070807" description="DUF4859 domain-containing protein" evidence="1">
    <location>
        <begin position="23"/>
        <end position="345"/>
    </location>
</feature>
<evidence type="ECO:0000256" key="1">
    <source>
        <dbReference type="SAM" id="SignalP"/>
    </source>
</evidence>
<organism evidence="3">
    <name type="scientific">Bacteroides intestinalis</name>
    <dbReference type="NCBI Taxonomy" id="329854"/>
    <lineage>
        <taxon>Bacteria</taxon>
        <taxon>Pseudomonadati</taxon>
        <taxon>Bacteroidota</taxon>
        <taxon>Bacteroidia</taxon>
        <taxon>Bacteroidales</taxon>
        <taxon>Bacteroidaceae</taxon>
        <taxon>Bacteroides</taxon>
    </lineage>
</organism>
<name>A0A6N2XA14_9BACE</name>
<proteinExistence type="predicted"/>
<sequence>MKKILFSILAVCMTLVCVTACSEDYVDASKPHFYGENENPPLKGTDANMPSASLTMGQANAGMEIKVIDLACYEKIVSEQLGMTVDEAVAALNDGSVRFLVVNPTRRVWDKTPANAGENKWALSASGIVIEPDDASIVVEFVPTAKEIRFQLTSKATAGIIPVIVGFVKTDDSAYSVNFRCQSLITVTDASVVEAEVTVPKGDYAGWQLPLGDFINNIDFAFGVTPYDLAKGLDTSDAAYDVYLMDASGNLYGGPDTYTANGAGYWLTENVEIVKWGADGFAFFIEPDIWDYDTEDYYSDGGYLNIGRLSSTTPASGAVINANIVIKSRATSGKTLTIMLTLNFE</sequence>
<protein>
    <recommendedName>
        <fullName evidence="2">DUF4859 domain-containing protein</fullName>
    </recommendedName>
</protein>
<feature type="domain" description="DUF4859" evidence="2">
    <location>
        <begin position="216"/>
        <end position="332"/>
    </location>
</feature>
<dbReference type="RefSeq" id="WP_138291061.1">
    <property type="nucleotide sequence ID" value="NZ_BAABZC010000001.1"/>
</dbReference>
<dbReference type="EMBL" id="CACRSU010000048">
    <property type="protein sequence ID" value="VYT50883.1"/>
    <property type="molecule type" value="Genomic_DNA"/>
</dbReference>
<evidence type="ECO:0000313" key="3">
    <source>
        <dbReference type="EMBL" id="VYT50883.1"/>
    </source>
</evidence>
<accession>A0A6N2XA14</accession>
<evidence type="ECO:0000259" key="2">
    <source>
        <dbReference type="Pfam" id="PF16151"/>
    </source>
</evidence>